<dbReference type="AlphaFoldDB" id="A0A136IYI4"/>
<keyword evidence="5" id="KW-1185">Reference proteome</keyword>
<dbReference type="OrthoDB" id="419598at2759"/>
<dbReference type="PANTHER" id="PTHR47706:SF6">
    <property type="entry name" value="NMRA-LIKE FAMILY PROTEIN (AFU_ORTHOLOGUE AFUA_6G00280)"/>
    <property type="match status" value="1"/>
</dbReference>
<dbReference type="Proteomes" id="UP000070501">
    <property type="component" value="Unassembled WGS sequence"/>
</dbReference>
<dbReference type="Gene3D" id="3.40.50.720">
    <property type="entry name" value="NAD(P)-binding Rossmann-like Domain"/>
    <property type="match status" value="1"/>
</dbReference>
<dbReference type="STRING" id="196109.A0A136IYI4"/>
<dbReference type="InterPro" id="IPR051609">
    <property type="entry name" value="NmrA/Isoflavone_reductase-like"/>
</dbReference>
<evidence type="ECO:0000313" key="5">
    <source>
        <dbReference type="Proteomes" id="UP000070501"/>
    </source>
</evidence>
<protein>
    <recommendedName>
        <fullName evidence="3">NmrA-like domain-containing protein</fullName>
    </recommendedName>
</protein>
<feature type="domain" description="NmrA-like" evidence="3">
    <location>
        <begin position="2"/>
        <end position="319"/>
    </location>
</feature>
<keyword evidence="2" id="KW-0560">Oxidoreductase</keyword>
<sequence>MKVVVLGATGNTGRSIVNGLLESDTKFEITALTRPSSVDKPENLELQKRGIKVVPLDLSAIAAAYKAPAPGSVFSPASADPELVRILTGADVVISAIYYLNLEDQIPLANAAKAAGVGRFVPCNFGTVGPRGVMALADAKYKVLDHIQRIRLPYTVIEVGWWYQISLPRVPSGKLDAGKGNGLVYFPAGELVAGGTQPSALTDLRDIGRWTARIVAAPGHATLNKTVFSYGEVRSQREVWELVGRLSGEEPVAADVSAAELERRIAQVSDKSRPSPELSVAEYLRSWGVRGDNTPENAEYLGFVSARELFPDFKPLGLEAFVKEALA</sequence>
<accession>A0A136IYI4</accession>
<proteinExistence type="predicted"/>
<evidence type="ECO:0000259" key="3">
    <source>
        <dbReference type="Pfam" id="PF05368"/>
    </source>
</evidence>
<dbReference type="GO" id="GO:0016491">
    <property type="term" value="F:oxidoreductase activity"/>
    <property type="evidence" value="ECO:0007669"/>
    <property type="project" value="UniProtKB-KW"/>
</dbReference>
<evidence type="ECO:0000313" key="4">
    <source>
        <dbReference type="EMBL" id="KXJ89849.1"/>
    </source>
</evidence>
<dbReference type="InParanoid" id="A0A136IYI4"/>
<organism evidence="4 5">
    <name type="scientific">Microdochium bolleyi</name>
    <dbReference type="NCBI Taxonomy" id="196109"/>
    <lineage>
        <taxon>Eukaryota</taxon>
        <taxon>Fungi</taxon>
        <taxon>Dikarya</taxon>
        <taxon>Ascomycota</taxon>
        <taxon>Pezizomycotina</taxon>
        <taxon>Sordariomycetes</taxon>
        <taxon>Xylariomycetidae</taxon>
        <taxon>Xylariales</taxon>
        <taxon>Microdochiaceae</taxon>
        <taxon>Microdochium</taxon>
    </lineage>
</organism>
<evidence type="ECO:0000256" key="1">
    <source>
        <dbReference type="ARBA" id="ARBA00022857"/>
    </source>
</evidence>
<reference evidence="5" key="1">
    <citation type="submission" date="2016-02" db="EMBL/GenBank/DDBJ databases">
        <title>Draft genome sequence of Microdochium bolleyi, a fungal endophyte of beachgrass.</title>
        <authorList>
            <consortium name="DOE Joint Genome Institute"/>
            <person name="David A.S."/>
            <person name="May G."/>
            <person name="Haridas S."/>
            <person name="Lim J."/>
            <person name="Wang M."/>
            <person name="Labutti K."/>
            <person name="Lipzen A."/>
            <person name="Barry K."/>
            <person name="Grigoriev I.V."/>
        </authorList>
    </citation>
    <scope>NUCLEOTIDE SEQUENCE [LARGE SCALE GENOMIC DNA]</scope>
    <source>
        <strain evidence="5">J235TASD1</strain>
    </source>
</reference>
<dbReference type="Gene3D" id="3.90.25.10">
    <property type="entry name" value="UDP-galactose 4-epimerase, domain 1"/>
    <property type="match status" value="1"/>
</dbReference>
<dbReference type="InterPro" id="IPR008030">
    <property type="entry name" value="NmrA-like"/>
</dbReference>
<dbReference type="Pfam" id="PF05368">
    <property type="entry name" value="NmrA"/>
    <property type="match status" value="1"/>
</dbReference>
<keyword evidence="1" id="KW-0521">NADP</keyword>
<gene>
    <name evidence="4" type="ORF">Micbo1qcDRAFT_149681</name>
</gene>
<name>A0A136IYI4_9PEZI</name>
<evidence type="ECO:0000256" key="2">
    <source>
        <dbReference type="ARBA" id="ARBA00023002"/>
    </source>
</evidence>
<dbReference type="PANTHER" id="PTHR47706">
    <property type="entry name" value="NMRA-LIKE FAMILY PROTEIN"/>
    <property type="match status" value="1"/>
</dbReference>
<dbReference type="SUPFAM" id="SSF51735">
    <property type="entry name" value="NAD(P)-binding Rossmann-fold domains"/>
    <property type="match status" value="1"/>
</dbReference>
<dbReference type="EMBL" id="KQ964254">
    <property type="protein sequence ID" value="KXJ89849.1"/>
    <property type="molecule type" value="Genomic_DNA"/>
</dbReference>
<dbReference type="InterPro" id="IPR036291">
    <property type="entry name" value="NAD(P)-bd_dom_sf"/>
</dbReference>